<reference evidence="1" key="1">
    <citation type="submission" date="2020-11" db="EMBL/GenBank/DDBJ databases">
        <authorList>
            <consortium name="DOE Joint Genome Institute"/>
            <person name="Ahrendt S."/>
            <person name="Riley R."/>
            <person name="Andreopoulos W."/>
            <person name="Labutti K."/>
            <person name="Pangilinan J."/>
            <person name="Ruiz-Duenas F.J."/>
            <person name="Barrasa J.M."/>
            <person name="Sanchez-Garcia M."/>
            <person name="Camarero S."/>
            <person name="Miyauchi S."/>
            <person name="Serrano A."/>
            <person name="Linde D."/>
            <person name="Babiker R."/>
            <person name="Drula E."/>
            <person name="Ayuso-Fernandez I."/>
            <person name="Pacheco R."/>
            <person name="Padilla G."/>
            <person name="Ferreira P."/>
            <person name="Barriuso J."/>
            <person name="Kellner H."/>
            <person name="Castanera R."/>
            <person name="Alfaro M."/>
            <person name="Ramirez L."/>
            <person name="Pisabarro A.G."/>
            <person name="Kuo A."/>
            <person name="Tritt A."/>
            <person name="Lipzen A."/>
            <person name="He G."/>
            <person name="Yan M."/>
            <person name="Ng V."/>
            <person name="Cullen D."/>
            <person name="Martin F."/>
            <person name="Rosso M.-N."/>
            <person name="Henrissat B."/>
            <person name="Hibbett D."/>
            <person name="Martinez A.T."/>
            <person name="Grigoriev I.V."/>
        </authorList>
    </citation>
    <scope>NUCLEOTIDE SEQUENCE</scope>
    <source>
        <strain evidence="1">CBS 506.95</strain>
    </source>
</reference>
<dbReference type="EMBL" id="MU157846">
    <property type="protein sequence ID" value="KAF9529453.1"/>
    <property type="molecule type" value="Genomic_DNA"/>
</dbReference>
<proteinExistence type="predicted"/>
<accession>A0A9P6EIE0</accession>
<sequence>MDVECILKCWLGGSFTRVHFSEDNCSSRYQFFLETWDSLERHAPQYTRRILAENFERTLKQTKNASLLYTDGDVAVDSEGIDFNALNEKAAAGSLIS</sequence>
<dbReference type="OrthoDB" id="2790754at2759"/>
<organism evidence="1 2">
    <name type="scientific">Crepidotus variabilis</name>
    <dbReference type="NCBI Taxonomy" id="179855"/>
    <lineage>
        <taxon>Eukaryota</taxon>
        <taxon>Fungi</taxon>
        <taxon>Dikarya</taxon>
        <taxon>Basidiomycota</taxon>
        <taxon>Agaricomycotina</taxon>
        <taxon>Agaricomycetes</taxon>
        <taxon>Agaricomycetidae</taxon>
        <taxon>Agaricales</taxon>
        <taxon>Agaricineae</taxon>
        <taxon>Crepidotaceae</taxon>
        <taxon>Crepidotus</taxon>
    </lineage>
</organism>
<evidence type="ECO:0000313" key="2">
    <source>
        <dbReference type="Proteomes" id="UP000807306"/>
    </source>
</evidence>
<name>A0A9P6EIE0_9AGAR</name>
<gene>
    <name evidence="1" type="ORF">CPB83DRAFT_893543</name>
</gene>
<comment type="caution">
    <text evidence="1">The sequence shown here is derived from an EMBL/GenBank/DDBJ whole genome shotgun (WGS) entry which is preliminary data.</text>
</comment>
<evidence type="ECO:0000313" key="1">
    <source>
        <dbReference type="EMBL" id="KAF9529453.1"/>
    </source>
</evidence>
<protein>
    <submittedName>
        <fullName evidence="1">Uncharacterized protein</fullName>
    </submittedName>
</protein>
<dbReference type="Proteomes" id="UP000807306">
    <property type="component" value="Unassembled WGS sequence"/>
</dbReference>
<keyword evidence="2" id="KW-1185">Reference proteome</keyword>
<dbReference type="AlphaFoldDB" id="A0A9P6EIE0"/>